<dbReference type="InParanoid" id="A0A061ECC5"/>
<feature type="compositionally biased region" description="Basic residues" evidence="1">
    <location>
        <begin position="1"/>
        <end position="10"/>
    </location>
</feature>
<proteinExistence type="predicted"/>
<protein>
    <submittedName>
        <fullName evidence="2">Uncharacterized protein</fullName>
    </submittedName>
</protein>
<dbReference type="HOGENOM" id="CLU_2255074_0_0_1"/>
<organism evidence="2 3">
    <name type="scientific">Theobroma cacao</name>
    <name type="common">Cacao</name>
    <name type="synonym">Cocoa</name>
    <dbReference type="NCBI Taxonomy" id="3641"/>
    <lineage>
        <taxon>Eukaryota</taxon>
        <taxon>Viridiplantae</taxon>
        <taxon>Streptophyta</taxon>
        <taxon>Embryophyta</taxon>
        <taxon>Tracheophyta</taxon>
        <taxon>Spermatophyta</taxon>
        <taxon>Magnoliopsida</taxon>
        <taxon>eudicotyledons</taxon>
        <taxon>Gunneridae</taxon>
        <taxon>Pentapetalae</taxon>
        <taxon>rosids</taxon>
        <taxon>malvids</taxon>
        <taxon>Malvales</taxon>
        <taxon>Malvaceae</taxon>
        <taxon>Byttnerioideae</taxon>
        <taxon>Theobroma</taxon>
    </lineage>
</organism>
<dbReference type="AlphaFoldDB" id="A0A061ECC5"/>
<accession>A0A061ECC5</accession>
<dbReference type="EMBL" id="CM001882">
    <property type="protein sequence ID" value="EOY02273.1"/>
    <property type="molecule type" value="Genomic_DNA"/>
</dbReference>
<reference evidence="2 3" key="1">
    <citation type="journal article" date="2013" name="Genome Biol.">
        <title>The genome sequence of the most widely cultivated cacao type and its use to identify candidate genes regulating pod color.</title>
        <authorList>
            <person name="Motamayor J.C."/>
            <person name="Mockaitis K."/>
            <person name="Schmutz J."/>
            <person name="Haiminen N."/>
            <person name="Iii D.L."/>
            <person name="Cornejo O."/>
            <person name="Findley S.D."/>
            <person name="Zheng P."/>
            <person name="Utro F."/>
            <person name="Royaert S."/>
            <person name="Saski C."/>
            <person name="Jenkins J."/>
            <person name="Podicheti R."/>
            <person name="Zhao M."/>
            <person name="Scheffler B.E."/>
            <person name="Stack J.C."/>
            <person name="Feltus F.A."/>
            <person name="Mustiga G.M."/>
            <person name="Amores F."/>
            <person name="Phillips W."/>
            <person name="Marelli J.P."/>
            <person name="May G.D."/>
            <person name="Shapiro H."/>
            <person name="Ma J."/>
            <person name="Bustamante C.D."/>
            <person name="Schnell R.J."/>
            <person name="Main D."/>
            <person name="Gilbert D."/>
            <person name="Parida L."/>
            <person name="Kuhn D.N."/>
        </authorList>
    </citation>
    <scope>NUCLEOTIDE SEQUENCE [LARGE SCALE GENOMIC DNA]</scope>
    <source>
        <strain evidence="3">cv. Matina 1-6</strain>
    </source>
</reference>
<evidence type="ECO:0000313" key="2">
    <source>
        <dbReference type="EMBL" id="EOY02273.1"/>
    </source>
</evidence>
<evidence type="ECO:0000256" key="1">
    <source>
        <dbReference type="SAM" id="MobiDB-lite"/>
    </source>
</evidence>
<dbReference type="Gramene" id="EOY02273">
    <property type="protein sequence ID" value="EOY02273"/>
    <property type="gene ID" value="TCM_016798"/>
</dbReference>
<dbReference type="Proteomes" id="UP000026915">
    <property type="component" value="Chromosome 4"/>
</dbReference>
<sequence length="104" mass="11687">MKSHKWHSRAKPNEGGHALLSSKSGRNKNLSHIKKDQDSSPISPFLRTASKMYPGIPGHVKVFDEMTETSFVSHNLFIVGFDKWDQLFELAKAFRSMQGEGTAL</sequence>
<name>A0A061ECC5_THECC</name>
<keyword evidence="3" id="KW-1185">Reference proteome</keyword>
<feature type="region of interest" description="Disordered" evidence="1">
    <location>
        <begin position="1"/>
        <end position="46"/>
    </location>
</feature>
<gene>
    <name evidence="2" type="ORF">TCM_016798</name>
</gene>
<evidence type="ECO:0000313" key="3">
    <source>
        <dbReference type="Proteomes" id="UP000026915"/>
    </source>
</evidence>